<feature type="compositionally biased region" description="Low complexity" evidence="1">
    <location>
        <begin position="166"/>
        <end position="176"/>
    </location>
</feature>
<feature type="region of interest" description="Disordered" evidence="1">
    <location>
        <begin position="443"/>
        <end position="474"/>
    </location>
</feature>
<dbReference type="EMBL" id="OU503044">
    <property type="protein sequence ID" value="CAI9767527.1"/>
    <property type="molecule type" value="Genomic_DNA"/>
</dbReference>
<evidence type="ECO:0000313" key="3">
    <source>
        <dbReference type="Proteomes" id="UP000834106"/>
    </source>
</evidence>
<feature type="compositionally biased region" description="Polar residues" evidence="1">
    <location>
        <begin position="230"/>
        <end position="242"/>
    </location>
</feature>
<feature type="compositionally biased region" description="Low complexity" evidence="1">
    <location>
        <begin position="212"/>
        <end position="229"/>
    </location>
</feature>
<evidence type="ECO:0000313" key="2">
    <source>
        <dbReference type="EMBL" id="CAI9767527.1"/>
    </source>
</evidence>
<sequence length="601" mass="64010">MNRSFRAPEREKMGSLRTSMMKDTKDEDLALFREMRKRDKELNNLLLLQNSDELDSPPGSRAGCSPIFDITSAAPVRAPVRKIGADDFLNSDNDKNDYEWLLTPPGTPLFPSLEMESQKTVMNQLGTPKARPTALKSRLANPQPVPGSRGNMLSRQPASSPGLNASSGGLSRPSSSGGHGSRPATPTGRPTLGSTSRSTFTSTSNKHSLNQSKTATLTTSRTTSNTASKPSRSATPTSRGTLSSSKPTVPSRSSTPTTRSTARSSTPTRPSVPASKSTSRAATPTRRPTSMSSATSAARINSPIPSSVAKPVPTAAKNPVPPRSNSPTVKPRTWKPSEMPGFSLDAPPNLRTSLPPDRPPSATRGRPGAPSSRSSSVEPISNGRVKRQSCSPARGRVPSGIIRSSGSSVPVPAVNRLHAKANDNVSPVLYGTKMVERVINMRKLVPPKQDDKHSPRSNLSGKSSSPDSTGFGRTLSKKSLDMAIRHMDIRRTIPGNLRPLMTNIPASSMYSVRSGPTRSKAVSVLDSPLATSSNASSDVSVNVYGNEVDDDVSSDKGIRSPTNLHGSRGRDLLPKGIPLTARMLPLLSEKNVVAWLLRLPP</sequence>
<feature type="region of interest" description="Disordered" evidence="1">
    <location>
        <begin position="1"/>
        <end position="21"/>
    </location>
</feature>
<protein>
    <submittedName>
        <fullName evidence="2">Uncharacterized protein</fullName>
    </submittedName>
</protein>
<dbReference type="GO" id="GO:0043622">
    <property type="term" value="P:cortical microtubule organization"/>
    <property type="evidence" value="ECO:0007669"/>
    <property type="project" value="TreeGrafter"/>
</dbReference>
<feature type="compositionally biased region" description="Polar residues" evidence="1">
    <location>
        <begin position="456"/>
        <end position="468"/>
    </location>
</feature>
<keyword evidence="3" id="KW-1185">Reference proteome</keyword>
<proteinExistence type="predicted"/>
<dbReference type="GO" id="GO:0055028">
    <property type="term" value="C:cortical microtubule"/>
    <property type="evidence" value="ECO:0007669"/>
    <property type="project" value="TreeGrafter"/>
</dbReference>
<feature type="compositionally biased region" description="Polar residues" evidence="1">
    <location>
        <begin position="291"/>
        <end position="305"/>
    </location>
</feature>
<gene>
    <name evidence="2" type="ORF">FPE_LOCUS14957</name>
</gene>
<feature type="region of interest" description="Disordered" evidence="1">
    <location>
        <begin position="86"/>
        <end position="408"/>
    </location>
</feature>
<feature type="compositionally biased region" description="Low complexity" evidence="1">
    <location>
        <begin position="364"/>
        <end position="376"/>
    </location>
</feature>
<feature type="compositionally biased region" description="Low complexity" evidence="1">
    <location>
        <begin position="243"/>
        <end position="290"/>
    </location>
</feature>
<dbReference type="PANTHER" id="PTHR31949">
    <property type="entry name" value="GASTRIC MUCIN-LIKE PROTEIN"/>
    <property type="match status" value="1"/>
</dbReference>
<accession>A0AAD1ZI90</accession>
<dbReference type="PANTHER" id="PTHR31949:SF20">
    <property type="entry name" value="OS01G0141900 PROTEIN"/>
    <property type="match status" value="1"/>
</dbReference>
<dbReference type="AlphaFoldDB" id="A0AAD1ZI90"/>
<reference evidence="2" key="1">
    <citation type="submission" date="2023-05" db="EMBL/GenBank/DDBJ databases">
        <authorList>
            <person name="Huff M."/>
        </authorList>
    </citation>
    <scope>NUCLEOTIDE SEQUENCE</scope>
</reference>
<dbReference type="Proteomes" id="UP000834106">
    <property type="component" value="Chromosome 9"/>
</dbReference>
<evidence type="ECO:0000256" key="1">
    <source>
        <dbReference type="SAM" id="MobiDB-lite"/>
    </source>
</evidence>
<organism evidence="2 3">
    <name type="scientific">Fraxinus pennsylvanica</name>
    <dbReference type="NCBI Taxonomy" id="56036"/>
    <lineage>
        <taxon>Eukaryota</taxon>
        <taxon>Viridiplantae</taxon>
        <taxon>Streptophyta</taxon>
        <taxon>Embryophyta</taxon>
        <taxon>Tracheophyta</taxon>
        <taxon>Spermatophyta</taxon>
        <taxon>Magnoliopsida</taxon>
        <taxon>eudicotyledons</taxon>
        <taxon>Gunneridae</taxon>
        <taxon>Pentapetalae</taxon>
        <taxon>asterids</taxon>
        <taxon>lamiids</taxon>
        <taxon>Lamiales</taxon>
        <taxon>Oleaceae</taxon>
        <taxon>Oleeae</taxon>
        <taxon>Fraxinus</taxon>
    </lineage>
</organism>
<feature type="compositionally biased region" description="Polar residues" evidence="1">
    <location>
        <begin position="151"/>
        <end position="165"/>
    </location>
</feature>
<feature type="compositionally biased region" description="Low complexity" evidence="1">
    <location>
        <begin position="191"/>
        <end position="204"/>
    </location>
</feature>
<name>A0AAD1ZI90_9LAMI</name>